<organism evidence="2 3">
    <name type="scientific">Pseudoalteromonas spongiae</name>
    <dbReference type="NCBI Taxonomy" id="298657"/>
    <lineage>
        <taxon>Bacteria</taxon>
        <taxon>Pseudomonadati</taxon>
        <taxon>Pseudomonadota</taxon>
        <taxon>Gammaproteobacteria</taxon>
        <taxon>Alteromonadales</taxon>
        <taxon>Pseudoalteromonadaceae</taxon>
        <taxon>Pseudoalteromonas</taxon>
    </lineage>
</organism>
<name>A0ABU8EXV9_9GAMM</name>
<proteinExistence type="predicted"/>
<dbReference type="PROSITE" id="PS51257">
    <property type="entry name" value="PROKAR_LIPOPROTEIN"/>
    <property type="match status" value="1"/>
</dbReference>
<evidence type="ECO:0000313" key="3">
    <source>
        <dbReference type="Proteomes" id="UP001382455"/>
    </source>
</evidence>
<feature type="signal peptide" evidence="1">
    <location>
        <begin position="1"/>
        <end position="16"/>
    </location>
</feature>
<accession>A0ABU8EXV9</accession>
<dbReference type="EMBL" id="JBAWKS010000002">
    <property type="protein sequence ID" value="MEI4551810.1"/>
    <property type="molecule type" value="Genomic_DNA"/>
</dbReference>
<evidence type="ECO:0000313" key="2">
    <source>
        <dbReference type="EMBL" id="MEI4551810.1"/>
    </source>
</evidence>
<dbReference type="Proteomes" id="UP001382455">
    <property type="component" value="Unassembled WGS sequence"/>
</dbReference>
<keyword evidence="1" id="KW-0732">Signal</keyword>
<protein>
    <recommendedName>
        <fullName evidence="4">Lipoprotein</fullName>
    </recommendedName>
</protein>
<keyword evidence="3" id="KW-1185">Reference proteome</keyword>
<feature type="chain" id="PRO_5046473551" description="Lipoprotein" evidence="1">
    <location>
        <begin position="17"/>
        <end position="229"/>
    </location>
</feature>
<sequence length="229" mass="25919">MKYLTLLLCLFLTACANTQLHLVTKGYSKNEVAALKSSLSEQLVKQKIDVVLSDIPLPAMFPDASLALNPTYNQPDVIALLDNWLLANGHKTSREFRFSEGNHYYSKAHLGLYLRKPGSKEQVDLPPYLRTQYCDVADGTLALNKDGQAVLEYELLGDGSDKIDILKGQWFFSDNHLTVDFKEISQTFKLAKEEKQTHLGPRPADVYKPTKQLSKKHILNCEFLIIYIN</sequence>
<evidence type="ECO:0008006" key="4">
    <source>
        <dbReference type="Google" id="ProtNLM"/>
    </source>
</evidence>
<evidence type="ECO:0000256" key="1">
    <source>
        <dbReference type="SAM" id="SignalP"/>
    </source>
</evidence>
<dbReference type="RefSeq" id="WP_336436721.1">
    <property type="nucleotide sequence ID" value="NZ_JBAWKS010000002.1"/>
</dbReference>
<gene>
    <name evidence="2" type="ORF">WAE96_19195</name>
</gene>
<comment type="caution">
    <text evidence="2">The sequence shown here is derived from an EMBL/GenBank/DDBJ whole genome shotgun (WGS) entry which is preliminary data.</text>
</comment>
<reference evidence="2 3" key="1">
    <citation type="submission" date="2023-12" db="EMBL/GenBank/DDBJ databases">
        <title>Friends and Foes: Symbiotic and Algicidal bacterial influence on Karenia brevis blooms.</title>
        <authorList>
            <person name="Fei C."/>
            <person name="Mohamed A.R."/>
            <person name="Booker A."/>
            <person name="Arshad M."/>
            <person name="Klass S."/>
            <person name="Ahn S."/>
            <person name="Gilbert P.M."/>
            <person name="Heil C.A."/>
            <person name="Martinez J.M."/>
            <person name="Amin S.A."/>
        </authorList>
    </citation>
    <scope>NUCLEOTIDE SEQUENCE [LARGE SCALE GENOMIC DNA]</scope>
    <source>
        <strain evidence="2 3">CE15</strain>
    </source>
</reference>